<keyword evidence="3" id="KW-1185">Reference proteome</keyword>
<name>A0A7W5B2M4_9BACL</name>
<protein>
    <submittedName>
        <fullName evidence="2">PhnB protein</fullName>
    </submittedName>
</protein>
<dbReference type="CDD" id="cd06588">
    <property type="entry name" value="PhnB_like"/>
    <property type="match status" value="1"/>
</dbReference>
<feature type="domain" description="Glyoxalase/fosfomycin resistance/dioxygenase" evidence="1">
    <location>
        <begin position="8"/>
        <end position="127"/>
    </location>
</feature>
<dbReference type="SUPFAM" id="SSF54593">
    <property type="entry name" value="Glyoxalase/Bleomycin resistance protein/Dihydroxybiphenyl dioxygenase"/>
    <property type="match status" value="1"/>
</dbReference>
<evidence type="ECO:0000313" key="3">
    <source>
        <dbReference type="Proteomes" id="UP000570361"/>
    </source>
</evidence>
<sequence>MAKLTPYIFSEDARAQAEFYTQALGGEIQSLMTFGQTPGTPEAVKDKVMHMSFIAGGIQFFMSDSPFGPITRGTGMHLSLEFATDEAAHEAFDKLADGGNVKDPLKKQFWGSLFGVIEDKFGVLWQVTTPHEAAAQA</sequence>
<proteinExistence type="predicted"/>
<gene>
    <name evidence="2" type="ORF">FHS18_005398</name>
</gene>
<accession>A0A7W5B2M4</accession>
<dbReference type="Proteomes" id="UP000570361">
    <property type="component" value="Unassembled WGS sequence"/>
</dbReference>
<reference evidence="2 3" key="1">
    <citation type="submission" date="2020-08" db="EMBL/GenBank/DDBJ databases">
        <title>Genomic Encyclopedia of Type Strains, Phase III (KMG-III): the genomes of soil and plant-associated and newly described type strains.</title>
        <authorList>
            <person name="Whitman W."/>
        </authorList>
    </citation>
    <scope>NUCLEOTIDE SEQUENCE [LARGE SCALE GENOMIC DNA]</scope>
    <source>
        <strain evidence="2 3">CECT 5862</strain>
    </source>
</reference>
<evidence type="ECO:0000313" key="2">
    <source>
        <dbReference type="EMBL" id="MBB3113295.1"/>
    </source>
</evidence>
<dbReference type="Pfam" id="PF00903">
    <property type="entry name" value="Glyoxalase"/>
    <property type="match status" value="1"/>
</dbReference>
<dbReference type="PANTHER" id="PTHR33990:SF1">
    <property type="entry name" value="PROTEIN YJDN"/>
    <property type="match status" value="1"/>
</dbReference>
<dbReference type="PANTHER" id="PTHR33990">
    <property type="entry name" value="PROTEIN YJDN-RELATED"/>
    <property type="match status" value="1"/>
</dbReference>
<dbReference type="InterPro" id="IPR004360">
    <property type="entry name" value="Glyas_Fos-R_dOase_dom"/>
</dbReference>
<dbReference type="Gene3D" id="3.10.180.10">
    <property type="entry name" value="2,3-Dihydroxybiphenyl 1,2-Dioxygenase, domain 1"/>
    <property type="match status" value="1"/>
</dbReference>
<dbReference type="EMBL" id="JACHXK010000017">
    <property type="protein sequence ID" value="MBB3113295.1"/>
    <property type="molecule type" value="Genomic_DNA"/>
</dbReference>
<dbReference type="AlphaFoldDB" id="A0A7W5B2M4"/>
<dbReference type="RefSeq" id="WP_183603378.1">
    <property type="nucleotide sequence ID" value="NZ_JACHXK010000017.1"/>
</dbReference>
<evidence type="ECO:0000259" key="1">
    <source>
        <dbReference type="Pfam" id="PF00903"/>
    </source>
</evidence>
<dbReference type="InterPro" id="IPR029068">
    <property type="entry name" value="Glyas_Bleomycin-R_OHBP_Dase"/>
</dbReference>
<organism evidence="2 3">
    <name type="scientific">Paenibacillus phyllosphaerae</name>
    <dbReference type="NCBI Taxonomy" id="274593"/>
    <lineage>
        <taxon>Bacteria</taxon>
        <taxon>Bacillati</taxon>
        <taxon>Bacillota</taxon>
        <taxon>Bacilli</taxon>
        <taxon>Bacillales</taxon>
        <taxon>Paenibacillaceae</taxon>
        <taxon>Paenibacillus</taxon>
    </lineage>
</organism>
<comment type="caution">
    <text evidence="2">The sequence shown here is derived from an EMBL/GenBank/DDBJ whole genome shotgun (WGS) entry which is preliminary data.</text>
</comment>
<dbReference type="InterPro" id="IPR028973">
    <property type="entry name" value="PhnB-like"/>
</dbReference>